<evidence type="ECO:0000313" key="2">
    <source>
        <dbReference type="EMBL" id="GJT34912.1"/>
    </source>
</evidence>
<reference evidence="2" key="1">
    <citation type="journal article" date="2022" name="Int. J. Mol. Sci.">
        <title>Draft Genome of Tanacetum Coccineum: Genomic Comparison of Closely Related Tanacetum-Family Plants.</title>
        <authorList>
            <person name="Yamashiro T."/>
            <person name="Shiraishi A."/>
            <person name="Nakayama K."/>
            <person name="Satake H."/>
        </authorList>
    </citation>
    <scope>NUCLEOTIDE SEQUENCE</scope>
</reference>
<keyword evidence="3" id="KW-1185">Reference proteome</keyword>
<dbReference type="EMBL" id="BQNB010015005">
    <property type="protein sequence ID" value="GJT34912.1"/>
    <property type="molecule type" value="Genomic_DNA"/>
</dbReference>
<proteinExistence type="predicted"/>
<reference evidence="2" key="2">
    <citation type="submission" date="2022-01" db="EMBL/GenBank/DDBJ databases">
        <authorList>
            <person name="Yamashiro T."/>
            <person name="Shiraishi A."/>
            <person name="Satake H."/>
            <person name="Nakayama K."/>
        </authorList>
    </citation>
    <scope>NUCLEOTIDE SEQUENCE</scope>
</reference>
<evidence type="ECO:0000313" key="3">
    <source>
        <dbReference type="Proteomes" id="UP001151760"/>
    </source>
</evidence>
<protein>
    <submittedName>
        <fullName evidence="2">Uncharacterized protein</fullName>
    </submittedName>
</protein>
<accession>A0ABQ5D7X5</accession>
<feature type="coiled-coil region" evidence="1">
    <location>
        <begin position="112"/>
        <end position="143"/>
    </location>
</feature>
<sequence length="157" mass="18474">MACSLSHTDDEVEALAQKLIDEDMVRHKAILDLALQFDNACTAKDDLRKAYKKCNDIPQESSALIDAFLKKESDKDYDLNLSMYENEAKIEKQMNAKLAWLVEKYNYRSQTYIDEEALKETLEEQARDEKEREEKIRQKQAEDEEFMLEFGRKFDSD</sequence>
<evidence type="ECO:0000256" key="1">
    <source>
        <dbReference type="SAM" id="Coils"/>
    </source>
</evidence>
<comment type="caution">
    <text evidence="2">The sequence shown here is derived from an EMBL/GenBank/DDBJ whole genome shotgun (WGS) entry which is preliminary data.</text>
</comment>
<name>A0ABQ5D7X5_9ASTR</name>
<dbReference type="Proteomes" id="UP001151760">
    <property type="component" value="Unassembled WGS sequence"/>
</dbReference>
<keyword evidence="1" id="KW-0175">Coiled coil</keyword>
<gene>
    <name evidence="2" type="ORF">Tco_0925331</name>
</gene>
<organism evidence="2 3">
    <name type="scientific">Tanacetum coccineum</name>
    <dbReference type="NCBI Taxonomy" id="301880"/>
    <lineage>
        <taxon>Eukaryota</taxon>
        <taxon>Viridiplantae</taxon>
        <taxon>Streptophyta</taxon>
        <taxon>Embryophyta</taxon>
        <taxon>Tracheophyta</taxon>
        <taxon>Spermatophyta</taxon>
        <taxon>Magnoliopsida</taxon>
        <taxon>eudicotyledons</taxon>
        <taxon>Gunneridae</taxon>
        <taxon>Pentapetalae</taxon>
        <taxon>asterids</taxon>
        <taxon>campanulids</taxon>
        <taxon>Asterales</taxon>
        <taxon>Asteraceae</taxon>
        <taxon>Asteroideae</taxon>
        <taxon>Anthemideae</taxon>
        <taxon>Anthemidinae</taxon>
        <taxon>Tanacetum</taxon>
    </lineage>
</organism>